<protein>
    <submittedName>
        <fullName evidence="2">T9SS type B sorting domain-containing protein</fullName>
    </submittedName>
</protein>
<dbReference type="SUPFAM" id="SSF56436">
    <property type="entry name" value="C-type lectin-like"/>
    <property type="match status" value="1"/>
</dbReference>
<keyword evidence="3" id="KW-1185">Reference proteome</keyword>
<evidence type="ECO:0000313" key="3">
    <source>
        <dbReference type="Proteomes" id="UP000536509"/>
    </source>
</evidence>
<accession>A0A7Y3R8E9</accession>
<reference evidence="2 3" key="1">
    <citation type="submission" date="2020-05" db="EMBL/GenBank/DDBJ databases">
        <title>Draft genome of Flavobacterium sp. IMCC34852.</title>
        <authorList>
            <person name="Song J."/>
            <person name="Cho J.-C."/>
        </authorList>
    </citation>
    <scope>NUCLEOTIDE SEQUENCE [LARGE SCALE GENOMIC DNA]</scope>
    <source>
        <strain evidence="2 3">IMCC34852</strain>
    </source>
</reference>
<organism evidence="2 3">
    <name type="scientific">Flavobacterium rivulicola</name>
    <dbReference type="NCBI Taxonomy" id="2732161"/>
    <lineage>
        <taxon>Bacteria</taxon>
        <taxon>Pseudomonadati</taxon>
        <taxon>Bacteroidota</taxon>
        <taxon>Flavobacteriia</taxon>
        <taxon>Flavobacteriales</taxon>
        <taxon>Flavobacteriaceae</taxon>
        <taxon>Flavobacterium</taxon>
    </lineage>
</organism>
<gene>
    <name evidence="2" type="ORF">HKT18_06385</name>
</gene>
<name>A0A7Y3R8E9_9FLAO</name>
<dbReference type="Pfam" id="PF13585">
    <property type="entry name" value="CHU_C"/>
    <property type="match status" value="1"/>
</dbReference>
<dbReference type="InterPro" id="IPR026341">
    <property type="entry name" value="T9SS_type_B"/>
</dbReference>
<dbReference type="PROSITE" id="PS50041">
    <property type="entry name" value="C_TYPE_LECTIN_2"/>
    <property type="match status" value="1"/>
</dbReference>
<dbReference type="RefSeq" id="WP_171222032.1">
    <property type="nucleotide sequence ID" value="NZ_CP121446.1"/>
</dbReference>
<dbReference type="AlphaFoldDB" id="A0A7Y3R8E9"/>
<dbReference type="EMBL" id="JABEVX010000003">
    <property type="protein sequence ID" value="NNT71840.1"/>
    <property type="molecule type" value="Genomic_DNA"/>
</dbReference>
<dbReference type="InterPro" id="IPR016186">
    <property type="entry name" value="C-type_lectin-like/link_sf"/>
</dbReference>
<feature type="domain" description="C-type lectin" evidence="1">
    <location>
        <begin position="155"/>
        <end position="278"/>
    </location>
</feature>
<dbReference type="Pfam" id="PF19081">
    <property type="entry name" value="Ig_7"/>
    <property type="match status" value="2"/>
</dbReference>
<comment type="caution">
    <text evidence="2">The sequence shown here is derived from an EMBL/GenBank/DDBJ whole genome shotgun (WGS) entry which is preliminary data.</text>
</comment>
<sequence>MKKNYLVLLVILFCTSPFIYGSASVSLGKMQATNIAPTLIAVGNQIYCPGTSMKIVTDMTITDPDDTGIDAIYIQISSGYDLGDDSLTLTGNHPNINTVWNATTGTLTLTGVSGQPTYVELVAAIKDIEFSTSAANPTGTRNFSITIGQANYLPSNGHYYLYIPNLGITWTAARAAAQSSTYYGLQGYLATITSAEEAQISGEQTTGAGWIGGSDEQTEGIWRWMTGPEIGTVFWNGTFSGFTNNFAFWNTGEPNNAGDEDYAHITAPGVGIPGSWNDLSNTGETSGNYQPKGYIVEYGGTPGDPILNIATSTTLTIGSITATTNGSRCGSGSVTLQAVSNTGTVNWYSQPTGGTPIATGNTFNTPNITSTTLFYAAAHSGSCPDDLRVPVTASVTPKPVLTVNSPYSLCTGSNTTIALATTIGTLFWYDSPNSTTPIFTGTQFVVPNIQQDTFFYAEANNNGCLSDREMVEVQVFASPVVADEFIDLCEGETIVLSAGNPNMNYLWSTGATTQTIVSNGLTNYSVIVTTPAPENCSKTKNFSITYHAQPVISSIETNGLIVTINTTQSGDFEYSLDGIIYQSSNVFTVNEGGMYIGYVRERNQCGFDQKTFIVISVPAFFTPNGDNVNDTWSIKGASFFSNAEVRIFDRFGKLITVLNRYNPFWDGTYNGALLPSTDYWFVAKINDSTPEIKGHFAMMR</sequence>
<dbReference type="InterPro" id="IPR001304">
    <property type="entry name" value="C-type_lectin-like"/>
</dbReference>
<dbReference type="InterPro" id="IPR044023">
    <property type="entry name" value="Ig_7"/>
</dbReference>
<proteinExistence type="predicted"/>
<dbReference type="CDD" id="cd03603">
    <property type="entry name" value="CLECT_VCBS"/>
    <property type="match status" value="1"/>
</dbReference>
<dbReference type="NCBIfam" id="TIGR04131">
    <property type="entry name" value="Bac_Flav_CTERM"/>
    <property type="match status" value="1"/>
</dbReference>
<dbReference type="Proteomes" id="UP000536509">
    <property type="component" value="Unassembled WGS sequence"/>
</dbReference>
<evidence type="ECO:0000313" key="2">
    <source>
        <dbReference type="EMBL" id="NNT71840.1"/>
    </source>
</evidence>
<dbReference type="InterPro" id="IPR016187">
    <property type="entry name" value="CTDL_fold"/>
</dbReference>
<dbReference type="InterPro" id="IPR034007">
    <property type="entry name" value="CTLD_bac"/>
</dbReference>
<dbReference type="Gene3D" id="3.10.100.10">
    <property type="entry name" value="Mannose-Binding Protein A, subunit A"/>
    <property type="match status" value="1"/>
</dbReference>
<evidence type="ECO:0000259" key="1">
    <source>
        <dbReference type="PROSITE" id="PS50041"/>
    </source>
</evidence>